<dbReference type="Gene3D" id="1.20.1080.10">
    <property type="entry name" value="Glycerol uptake facilitator protein"/>
    <property type="match status" value="1"/>
</dbReference>
<comment type="subcellular location">
    <subcellularLocation>
        <location evidence="1">Membrane</location>
        <topology evidence="1">Multi-pass membrane protein</topology>
    </subcellularLocation>
</comment>
<dbReference type="NCBIfam" id="TIGR00861">
    <property type="entry name" value="MIP"/>
    <property type="match status" value="1"/>
</dbReference>
<dbReference type="SUPFAM" id="SSF81338">
    <property type="entry name" value="Aquaporin-like"/>
    <property type="match status" value="1"/>
</dbReference>
<accession>A0A382HW10</accession>
<dbReference type="GO" id="GO:0015267">
    <property type="term" value="F:channel activity"/>
    <property type="evidence" value="ECO:0007669"/>
    <property type="project" value="InterPro"/>
</dbReference>
<dbReference type="PANTHER" id="PTHR45724">
    <property type="entry name" value="AQUAPORIN NIP2-1"/>
    <property type="match status" value="1"/>
</dbReference>
<feature type="transmembrane region" description="Helical" evidence="6">
    <location>
        <begin position="153"/>
        <end position="174"/>
    </location>
</feature>
<feature type="transmembrane region" description="Helical" evidence="6">
    <location>
        <begin position="39"/>
        <end position="61"/>
    </location>
</feature>
<feature type="transmembrane region" description="Helical" evidence="6">
    <location>
        <begin position="7"/>
        <end position="27"/>
    </location>
</feature>
<keyword evidence="3 6" id="KW-0812">Transmembrane</keyword>
<dbReference type="PRINTS" id="PR00783">
    <property type="entry name" value="MINTRINSICP"/>
</dbReference>
<feature type="transmembrane region" description="Helical" evidence="6">
    <location>
        <begin position="82"/>
        <end position="103"/>
    </location>
</feature>
<evidence type="ECO:0000256" key="2">
    <source>
        <dbReference type="ARBA" id="ARBA00022448"/>
    </source>
</evidence>
<dbReference type="InterPro" id="IPR022357">
    <property type="entry name" value="MIP_CS"/>
</dbReference>
<evidence type="ECO:0000256" key="5">
    <source>
        <dbReference type="ARBA" id="ARBA00023136"/>
    </source>
</evidence>
<dbReference type="InterPro" id="IPR023271">
    <property type="entry name" value="Aquaporin-like"/>
</dbReference>
<evidence type="ECO:0000256" key="3">
    <source>
        <dbReference type="ARBA" id="ARBA00022692"/>
    </source>
</evidence>
<dbReference type="EMBL" id="UINC01063549">
    <property type="protein sequence ID" value="SVB91292.1"/>
    <property type="molecule type" value="Genomic_DNA"/>
</dbReference>
<keyword evidence="5 6" id="KW-0472">Membrane</keyword>
<proteinExistence type="predicted"/>
<dbReference type="PROSITE" id="PS00221">
    <property type="entry name" value="MIP"/>
    <property type="match status" value="1"/>
</dbReference>
<gene>
    <name evidence="7" type="ORF">METZ01_LOCUS244146</name>
</gene>
<feature type="transmembrane region" description="Helical" evidence="6">
    <location>
        <begin position="194"/>
        <end position="212"/>
    </location>
</feature>
<evidence type="ECO:0008006" key="8">
    <source>
        <dbReference type="Google" id="ProtNLM"/>
    </source>
</evidence>
<dbReference type="InterPro" id="IPR034294">
    <property type="entry name" value="Aquaporin_transptr"/>
</dbReference>
<dbReference type="InterPro" id="IPR000425">
    <property type="entry name" value="MIP"/>
</dbReference>
<feature type="transmembrane region" description="Helical" evidence="6">
    <location>
        <begin position="123"/>
        <end position="146"/>
    </location>
</feature>
<protein>
    <recommendedName>
        <fullName evidence="8">Aquaporin</fullName>
    </recommendedName>
</protein>
<evidence type="ECO:0000256" key="6">
    <source>
        <dbReference type="SAM" id="Phobius"/>
    </source>
</evidence>
<keyword evidence="2" id="KW-0813">Transport</keyword>
<evidence type="ECO:0000256" key="1">
    <source>
        <dbReference type="ARBA" id="ARBA00004141"/>
    </source>
</evidence>
<keyword evidence="4 6" id="KW-1133">Transmembrane helix</keyword>
<dbReference type="PANTHER" id="PTHR45724:SF13">
    <property type="entry name" value="AQUAPORIN NIP1-1-RELATED"/>
    <property type="match status" value="1"/>
</dbReference>
<organism evidence="7">
    <name type="scientific">marine metagenome</name>
    <dbReference type="NCBI Taxonomy" id="408172"/>
    <lineage>
        <taxon>unclassified sequences</taxon>
        <taxon>metagenomes</taxon>
        <taxon>ecological metagenomes</taxon>
    </lineage>
</organism>
<dbReference type="Pfam" id="PF00230">
    <property type="entry name" value="MIP"/>
    <property type="match status" value="1"/>
</dbReference>
<sequence>MRLNNQYAAELLGTFILVFTGTGAVVFNEISGGQVTPLGIGFVFGLVVMALVYTLGDISGAHINPAVTLGFWASGQFNGKQVAPYILAQCLGALLASLLLRGLFGVHGNMGATLPIVVNDQPLVYECLILEIILTFILMLVILNVATGAKEKGLFTGIVVGGVIALEAIFAGPISGASMNPARSLGPAVASSNFTAFWIYIIGPVVGSLLAVPTWRFVARSSEPTEATKPD</sequence>
<name>A0A382HW10_9ZZZZ</name>
<reference evidence="7" key="1">
    <citation type="submission" date="2018-05" db="EMBL/GenBank/DDBJ databases">
        <authorList>
            <person name="Lanie J.A."/>
            <person name="Ng W.-L."/>
            <person name="Kazmierczak K.M."/>
            <person name="Andrzejewski T.M."/>
            <person name="Davidsen T.M."/>
            <person name="Wayne K.J."/>
            <person name="Tettelin H."/>
            <person name="Glass J.I."/>
            <person name="Rusch D."/>
            <person name="Podicherti R."/>
            <person name="Tsui H.-C.T."/>
            <person name="Winkler M.E."/>
        </authorList>
    </citation>
    <scope>NUCLEOTIDE SEQUENCE</scope>
</reference>
<dbReference type="GO" id="GO:0016020">
    <property type="term" value="C:membrane"/>
    <property type="evidence" value="ECO:0007669"/>
    <property type="project" value="UniProtKB-SubCell"/>
</dbReference>
<dbReference type="AlphaFoldDB" id="A0A382HW10"/>
<evidence type="ECO:0000313" key="7">
    <source>
        <dbReference type="EMBL" id="SVB91292.1"/>
    </source>
</evidence>
<evidence type="ECO:0000256" key="4">
    <source>
        <dbReference type="ARBA" id="ARBA00022989"/>
    </source>
</evidence>